<dbReference type="Proteomes" id="UP000022910">
    <property type="component" value="Unassembled WGS sequence"/>
</dbReference>
<dbReference type="InterPro" id="IPR006166">
    <property type="entry name" value="ERCC4_domain"/>
</dbReference>
<name>A0A015KJ44_RHIIW</name>
<dbReference type="HOGENOM" id="CLU_002265_2_0_1"/>
<dbReference type="InterPro" id="IPR010994">
    <property type="entry name" value="RuvA_2-like"/>
</dbReference>
<proteinExistence type="inferred from homology"/>
<evidence type="ECO:0000256" key="8">
    <source>
        <dbReference type="ARBA" id="ARBA00023204"/>
    </source>
</evidence>
<dbReference type="GO" id="GO:0000712">
    <property type="term" value="P:resolution of meiotic recombination intermediates"/>
    <property type="evidence" value="ECO:0007669"/>
    <property type="project" value="TreeGrafter"/>
</dbReference>
<dbReference type="STRING" id="1432141.A0A015KJ44"/>
<keyword evidence="8" id="KW-0234">DNA repair</keyword>
<keyword evidence="6" id="KW-0378">Hydrolase</keyword>
<keyword evidence="4" id="KW-0255">Endonuclease</keyword>
<evidence type="ECO:0000313" key="12">
    <source>
        <dbReference type="EMBL" id="EXX59671.1"/>
    </source>
</evidence>
<comment type="similarity">
    <text evidence="2">Belongs to the XPF family.</text>
</comment>
<dbReference type="SMART" id="SM00891">
    <property type="entry name" value="ERCC4"/>
    <property type="match status" value="1"/>
</dbReference>
<evidence type="ECO:0000256" key="3">
    <source>
        <dbReference type="ARBA" id="ARBA00022722"/>
    </source>
</evidence>
<evidence type="ECO:0000259" key="11">
    <source>
        <dbReference type="SMART" id="SM00891"/>
    </source>
</evidence>
<dbReference type="SUPFAM" id="SSF52980">
    <property type="entry name" value="Restriction endonuclease-like"/>
    <property type="match status" value="1"/>
</dbReference>
<dbReference type="InterPro" id="IPR047520">
    <property type="entry name" value="XPF_nuclease"/>
</dbReference>
<dbReference type="Gene3D" id="1.10.150.20">
    <property type="entry name" value="5' to 3' exonuclease, C-terminal subdomain"/>
    <property type="match status" value="1"/>
</dbReference>
<feature type="region of interest" description="Disordered" evidence="10">
    <location>
        <begin position="517"/>
        <end position="572"/>
    </location>
</feature>
<keyword evidence="9" id="KW-0539">Nucleus</keyword>
<evidence type="ECO:0000256" key="2">
    <source>
        <dbReference type="ARBA" id="ARBA00010015"/>
    </source>
</evidence>
<feature type="region of interest" description="Disordered" evidence="10">
    <location>
        <begin position="1"/>
        <end position="26"/>
    </location>
</feature>
<evidence type="ECO:0000256" key="1">
    <source>
        <dbReference type="ARBA" id="ARBA00004123"/>
    </source>
</evidence>
<keyword evidence="5" id="KW-0227">DNA damage</keyword>
<dbReference type="GO" id="GO:0003684">
    <property type="term" value="F:damaged DNA binding"/>
    <property type="evidence" value="ECO:0007669"/>
    <property type="project" value="TreeGrafter"/>
</dbReference>
<evidence type="ECO:0000256" key="10">
    <source>
        <dbReference type="SAM" id="MobiDB-lite"/>
    </source>
</evidence>
<dbReference type="InterPro" id="IPR011335">
    <property type="entry name" value="Restrct_endonuc-II-like"/>
</dbReference>
<dbReference type="GO" id="GO:0000110">
    <property type="term" value="C:nucleotide-excision repair factor 1 complex"/>
    <property type="evidence" value="ECO:0007669"/>
    <property type="project" value="TreeGrafter"/>
</dbReference>
<reference evidence="12 13" key="1">
    <citation type="submission" date="2014-02" db="EMBL/GenBank/DDBJ databases">
        <title>Single nucleus genome sequencing reveals high similarity among nuclei of an endomycorrhizal fungus.</title>
        <authorList>
            <person name="Lin K."/>
            <person name="Geurts R."/>
            <person name="Zhang Z."/>
            <person name="Limpens E."/>
            <person name="Saunders D.G."/>
            <person name="Mu D."/>
            <person name="Pang E."/>
            <person name="Cao H."/>
            <person name="Cha H."/>
            <person name="Lin T."/>
            <person name="Zhou Q."/>
            <person name="Shang Y."/>
            <person name="Li Y."/>
            <person name="Ivanov S."/>
            <person name="Sharma T."/>
            <person name="Velzen R.V."/>
            <person name="Ruijter N.D."/>
            <person name="Aanen D.K."/>
            <person name="Win J."/>
            <person name="Kamoun S."/>
            <person name="Bisseling T."/>
            <person name="Huang S."/>
        </authorList>
    </citation>
    <scope>NUCLEOTIDE SEQUENCE [LARGE SCALE GENOMIC DNA]</scope>
    <source>
        <strain evidence="13">DAOM197198w</strain>
    </source>
</reference>
<comment type="caution">
    <text evidence="12">The sequence shown here is derived from an EMBL/GenBank/DDBJ whole genome shotgun (WGS) entry which is preliminary data.</text>
</comment>
<evidence type="ECO:0000256" key="4">
    <source>
        <dbReference type="ARBA" id="ARBA00022759"/>
    </source>
</evidence>
<dbReference type="PANTHER" id="PTHR10150">
    <property type="entry name" value="DNA REPAIR ENDONUCLEASE XPF"/>
    <property type="match status" value="1"/>
</dbReference>
<dbReference type="SUPFAM" id="SSF47781">
    <property type="entry name" value="RuvA domain 2-like"/>
    <property type="match status" value="1"/>
</dbReference>
<evidence type="ECO:0000256" key="9">
    <source>
        <dbReference type="ARBA" id="ARBA00023242"/>
    </source>
</evidence>
<dbReference type="Pfam" id="PF02732">
    <property type="entry name" value="ERCC4"/>
    <property type="match status" value="1"/>
</dbReference>
<dbReference type="EMBL" id="JEMT01026266">
    <property type="protein sequence ID" value="EXX59671.1"/>
    <property type="molecule type" value="Genomic_DNA"/>
</dbReference>
<feature type="compositionally biased region" description="Low complexity" evidence="10">
    <location>
        <begin position="13"/>
        <end position="26"/>
    </location>
</feature>
<gene>
    <name evidence="12" type="ORF">RirG_186950</name>
</gene>
<dbReference type="SMR" id="A0A015KJ44"/>
<keyword evidence="13" id="KW-1185">Reference proteome</keyword>
<evidence type="ECO:0000313" key="13">
    <source>
        <dbReference type="Proteomes" id="UP000022910"/>
    </source>
</evidence>
<dbReference type="FunFam" id="3.40.50.10130:FF:000002">
    <property type="entry name" value="DNA repair endonuclease XPF"/>
    <property type="match status" value="1"/>
</dbReference>
<evidence type="ECO:0000256" key="5">
    <source>
        <dbReference type="ARBA" id="ARBA00022763"/>
    </source>
</evidence>
<protein>
    <submittedName>
        <fullName evidence="12">Rad1p</fullName>
    </submittedName>
</protein>
<dbReference type="Gene3D" id="3.40.50.10130">
    <property type="match status" value="1"/>
</dbReference>
<feature type="domain" description="ERCC4" evidence="11">
    <location>
        <begin position="763"/>
        <end position="843"/>
    </location>
</feature>
<comment type="subcellular location">
    <subcellularLocation>
        <location evidence="1">Nucleus</location>
    </subcellularLocation>
</comment>
<keyword evidence="7" id="KW-0238">DNA-binding</keyword>
<feature type="compositionally biased region" description="Basic and acidic residues" evidence="10">
    <location>
        <begin position="521"/>
        <end position="540"/>
    </location>
</feature>
<dbReference type="OrthoDB" id="361020at2759"/>
<dbReference type="PANTHER" id="PTHR10150:SF0">
    <property type="entry name" value="DNA REPAIR ENDONUCLEASE XPF"/>
    <property type="match status" value="1"/>
</dbReference>
<evidence type="ECO:0000256" key="7">
    <source>
        <dbReference type="ARBA" id="ARBA00023125"/>
    </source>
</evidence>
<evidence type="ECO:0000256" key="6">
    <source>
        <dbReference type="ARBA" id="ARBA00022801"/>
    </source>
</evidence>
<dbReference type="GO" id="GO:0003697">
    <property type="term" value="F:single-stranded DNA binding"/>
    <property type="evidence" value="ECO:0007669"/>
    <property type="project" value="InterPro"/>
</dbReference>
<keyword evidence="3" id="KW-0540">Nuclease</keyword>
<accession>A0A015KJ44</accession>
<dbReference type="GO" id="GO:0000724">
    <property type="term" value="P:double-strand break repair via homologous recombination"/>
    <property type="evidence" value="ECO:0007669"/>
    <property type="project" value="TreeGrafter"/>
</dbReference>
<sequence>MSSQILPAETDFSPVGSPPESHSSSRSQVCSHITLPSLSSTQLSYPCTLPLEFHRHIFEELLSEDGLLILSRGLGLRRIICALLKIYSDKESLVILLNANGHELNFIKEELAECGVKKPGLRVVNNETNSKERSELYVSGGILSITSRILIIDLLQKRIPTYLITGILVMHAERVNETSTEAFILRIFKEENKEGFIKAFSDSPESFISSGLSPLQTALQLLQLRKVFLYPRFHVMIRDCLEQRKADVTELYQPLSPSMDEIQQAITECIEACLSEIKKGNGNWLNVDDLSVENSFFRSFDVLIKQQLEPVWHRVSSKTKLIVNDLTTLRKLLEYLVSYDCVSFNSFLETIITSQTPTSALSQQQQSPWLSLDAGNTIFSVAKRRVFVRTSTTIPTDNTQKNSYPTSKLPPGIQPVLEELPKWNLLAEILQEIESDITSHATETSRTSSEGEDLSHLNNTILIMMENERECSQLREYLSTMHIAERQGLDKGSIMLGRLLKNYFKWKSGMSKVSKNLFNENGKERSKEVNSNSERDEPPKRGTFQRGQQPPNKRRRIRGGSNTAASVVPTRKSKAKLLEEEAQEIANFINSNQTILPEVSTAVTFSTNTSLNNSSSTSCYDDEFDVEAFSTYFGLLDLRDLIIIRPISGEEDDRVLQSIKPKYIIIYHPDQAFVRRVEVYRTFYPDLPCKVFFMMYENSIEEQKYLSVIRKEKDAFEKLIREKSIMAIPLGRPLRVINNQYESLNINTRIAGGRITQQIKEPKIIIDVREFRSSLPSLLHQSGIEILPCTLTIGDYILSPNLCVERKSISDLIGSFNSGRLYTQCEAMSIHYKQPILLIEFDRNQSFTLQSINEFRPDIGMNDISSKLVLLTITFPRLKIIWSSNPIATVEIFQDLKKLEEEPDLETAQMIGLDDGEIDDSLITNNAIESDYNLIPQEFLRSLPGVTSKNYKYIMSKVENLKELSQLSKNELQNMVGNDNGNKLFEFFNRDVKEEK</sequence>
<dbReference type="CDD" id="cd20078">
    <property type="entry name" value="XPF_nuclease_XPF_euk"/>
    <property type="match status" value="1"/>
</dbReference>
<dbReference type="OMA" id="THILDIM"/>
<dbReference type="GO" id="GO:0000014">
    <property type="term" value="F:single-stranded DNA endodeoxyribonuclease activity"/>
    <property type="evidence" value="ECO:0007669"/>
    <property type="project" value="TreeGrafter"/>
</dbReference>
<dbReference type="AlphaFoldDB" id="A0A015KJ44"/>
<dbReference type="GO" id="GO:1901255">
    <property type="term" value="P:nucleotide-excision repair involved in interstrand cross-link repair"/>
    <property type="evidence" value="ECO:0007669"/>
    <property type="project" value="TreeGrafter"/>
</dbReference>
<organism evidence="12 13">
    <name type="scientific">Rhizophagus irregularis (strain DAOM 197198w)</name>
    <name type="common">Glomus intraradices</name>
    <dbReference type="NCBI Taxonomy" id="1432141"/>
    <lineage>
        <taxon>Eukaryota</taxon>
        <taxon>Fungi</taxon>
        <taxon>Fungi incertae sedis</taxon>
        <taxon>Mucoromycota</taxon>
        <taxon>Glomeromycotina</taxon>
        <taxon>Glomeromycetes</taxon>
        <taxon>Glomerales</taxon>
        <taxon>Glomeraceae</taxon>
        <taxon>Rhizophagus</taxon>
    </lineage>
</organism>
<dbReference type="NCBIfam" id="TIGR00596">
    <property type="entry name" value="rad1"/>
    <property type="match status" value="1"/>
</dbReference>
<dbReference type="InterPro" id="IPR006167">
    <property type="entry name" value="XPF"/>
</dbReference>